<protein>
    <submittedName>
        <fullName evidence="2">Uncharacterized protein</fullName>
    </submittedName>
</protein>
<accession>A0A9Q0QV88</accession>
<dbReference type="EMBL" id="JAMYWD010000004">
    <property type="protein sequence ID" value="KAJ4973062.1"/>
    <property type="molecule type" value="Genomic_DNA"/>
</dbReference>
<comment type="caution">
    <text evidence="2">The sequence shown here is derived from an EMBL/GenBank/DDBJ whole genome shotgun (WGS) entry which is preliminary data.</text>
</comment>
<dbReference type="AlphaFoldDB" id="A0A9Q0QV88"/>
<evidence type="ECO:0000256" key="1">
    <source>
        <dbReference type="SAM" id="MobiDB-lite"/>
    </source>
</evidence>
<name>A0A9Q0QV88_9MAGN</name>
<dbReference type="Proteomes" id="UP001141806">
    <property type="component" value="Unassembled WGS sequence"/>
</dbReference>
<feature type="region of interest" description="Disordered" evidence="1">
    <location>
        <begin position="16"/>
        <end position="78"/>
    </location>
</feature>
<evidence type="ECO:0000313" key="3">
    <source>
        <dbReference type="Proteomes" id="UP001141806"/>
    </source>
</evidence>
<evidence type="ECO:0000313" key="2">
    <source>
        <dbReference type="EMBL" id="KAJ4973062.1"/>
    </source>
</evidence>
<feature type="compositionally biased region" description="Polar residues" evidence="1">
    <location>
        <begin position="68"/>
        <end position="77"/>
    </location>
</feature>
<organism evidence="2 3">
    <name type="scientific">Protea cynaroides</name>
    <dbReference type="NCBI Taxonomy" id="273540"/>
    <lineage>
        <taxon>Eukaryota</taxon>
        <taxon>Viridiplantae</taxon>
        <taxon>Streptophyta</taxon>
        <taxon>Embryophyta</taxon>
        <taxon>Tracheophyta</taxon>
        <taxon>Spermatophyta</taxon>
        <taxon>Magnoliopsida</taxon>
        <taxon>Proteales</taxon>
        <taxon>Proteaceae</taxon>
        <taxon>Protea</taxon>
    </lineage>
</organism>
<feature type="compositionally biased region" description="Basic and acidic residues" evidence="1">
    <location>
        <begin position="50"/>
        <end position="60"/>
    </location>
</feature>
<sequence length="126" mass="13654">MSDLELKVQPRSIRGTCYCRRPSTNDTRASHGVRITMDGIGPSGTVGRGSDSDSKERGPEGQEAPASSRGNDPSRLSKSICAKVDDSEFDAKVFRKNLTTARTATCSESNENLKNRSAILERCGIF</sequence>
<keyword evidence="3" id="KW-1185">Reference proteome</keyword>
<reference evidence="2" key="1">
    <citation type="journal article" date="2023" name="Plant J.">
        <title>The genome of the king protea, Protea cynaroides.</title>
        <authorList>
            <person name="Chang J."/>
            <person name="Duong T.A."/>
            <person name="Schoeman C."/>
            <person name="Ma X."/>
            <person name="Roodt D."/>
            <person name="Barker N."/>
            <person name="Li Z."/>
            <person name="Van de Peer Y."/>
            <person name="Mizrachi E."/>
        </authorList>
    </citation>
    <scope>NUCLEOTIDE SEQUENCE</scope>
    <source>
        <tissue evidence="2">Young leaves</tissue>
    </source>
</reference>
<gene>
    <name evidence="2" type="ORF">NE237_006236</name>
</gene>
<proteinExistence type="predicted"/>